<organism evidence="2 3">
    <name type="scientific">Brassica cretica</name>
    <name type="common">Mustard</name>
    <dbReference type="NCBI Taxonomy" id="69181"/>
    <lineage>
        <taxon>Eukaryota</taxon>
        <taxon>Viridiplantae</taxon>
        <taxon>Streptophyta</taxon>
        <taxon>Embryophyta</taxon>
        <taxon>Tracheophyta</taxon>
        <taxon>Spermatophyta</taxon>
        <taxon>Magnoliopsida</taxon>
        <taxon>eudicotyledons</taxon>
        <taxon>Gunneridae</taxon>
        <taxon>Pentapetalae</taxon>
        <taxon>rosids</taxon>
        <taxon>malvids</taxon>
        <taxon>Brassicales</taxon>
        <taxon>Brassicaceae</taxon>
        <taxon>Brassiceae</taxon>
        <taxon>Brassica</taxon>
    </lineage>
</organism>
<keyword evidence="1" id="KW-0812">Transmembrane</keyword>
<accession>A0ABQ7CJE7</accession>
<feature type="transmembrane region" description="Helical" evidence="1">
    <location>
        <begin position="16"/>
        <end position="37"/>
    </location>
</feature>
<feature type="transmembrane region" description="Helical" evidence="1">
    <location>
        <begin position="49"/>
        <end position="70"/>
    </location>
</feature>
<protein>
    <recommendedName>
        <fullName evidence="4">Dolichol kinase</fullName>
    </recommendedName>
</protein>
<dbReference type="Proteomes" id="UP000266723">
    <property type="component" value="Unassembled WGS sequence"/>
</dbReference>
<feature type="transmembrane region" description="Helical" evidence="1">
    <location>
        <begin position="210"/>
        <end position="229"/>
    </location>
</feature>
<feature type="transmembrane region" description="Helical" evidence="1">
    <location>
        <begin position="186"/>
        <end position="204"/>
    </location>
</feature>
<gene>
    <name evidence="2" type="ORF">DY000_02003986</name>
</gene>
<keyword evidence="3" id="KW-1185">Reference proteome</keyword>
<evidence type="ECO:0000313" key="2">
    <source>
        <dbReference type="EMBL" id="KAF3551463.1"/>
    </source>
</evidence>
<keyword evidence="1" id="KW-0472">Membrane</keyword>
<feature type="transmembrane region" description="Helical" evidence="1">
    <location>
        <begin position="117"/>
        <end position="136"/>
    </location>
</feature>
<sequence length="287" mass="32601">MENIEMSRRDVIVFRGIWYVMTLLSLFGLSVSLNLLWPPGGKSPASSRFLRDGAVSATTFYAVTVLRYLLFTDPPSTNGYKDFTTEKERIPQLVFAELALLVLLVSPLFYSDHDVSFVLYMSLFTISLFIGGTGLIQLSDKFRMEMKHAYITLLCVTVLRYLLFTDPPSTNGYKDFTTEKERIPQLVFAELALLVLLVSPLFYSDHDVSFVLYMSLFTISLFIGGTEVIDITFVNRSICSTYDPDYDRSYDRYVRVMPSGQSFNPMPMHIPYSLPADAQRHPSASNP</sequence>
<proteinExistence type="predicted"/>
<dbReference type="EMBL" id="QGKV02000832">
    <property type="protein sequence ID" value="KAF3551463.1"/>
    <property type="molecule type" value="Genomic_DNA"/>
</dbReference>
<comment type="caution">
    <text evidence="2">The sequence shown here is derived from an EMBL/GenBank/DDBJ whole genome shotgun (WGS) entry which is preliminary data.</text>
</comment>
<name>A0ABQ7CJE7_BRACR</name>
<evidence type="ECO:0000313" key="3">
    <source>
        <dbReference type="Proteomes" id="UP000266723"/>
    </source>
</evidence>
<evidence type="ECO:0008006" key="4">
    <source>
        <dbReference type="Google" id="ProtNLM"/>
    </source>
</evidence>
<keyword evidence="1" id="KW-1133">Transmembrane helix</keyword>
<feature type="transmembrane region" description="Helical" evidence="1">
    <location>
        <begin position="90"/>
        <end position="110"/>
    </location>
</feature>
<reference evidence="2 3" key="1">
    <citation type="journal article" date="2020" name="BMC Genomics">
        <title>Intraspecific diversification of the crop wild relative Brassica cretica Lam. using demographic model selection.</title>
        <authorList>
            <person name="Kioukis A."/>
            <person name="Michalopoulou V.A."/>
            <person name="Briers L."/>
            <person name="Pirintsos S."/>
            <person name="Studholme D.J."/>
            <person name="Pavlidis P."/>
            <person name="Sarris P.F."/>
        </authorList>
    </citation>
    <scope>NUCLEOTIDE SEQUENCE [LARGE SCALE GENOMIC DNA]</scope>
    <source>
        <strain evidence="3">cv. PFS-1207/04</strain>
    </source>
</reference>
<evidence type="ECO:0000256" key="1">
    <source>
        <dbReference type="SAM" id="Phobius"/>
    </source>
</evidence>